<dbReference type="CDD" id="cd08953">
    <property type="entry name" value="KR_2_SDR_x"/>
    <property type="match status" value="1"/>
</dbReference>
<dbReference type="InterPro" id="IPR020841">
    <property type="entry name" value="PKS_Beta-ketoAc_synthase_dom"/>
</dbReference>
<feature type="domain" description="Ketosynthase family 3 (KS3)" evidence="13">
    <location>
        <begin position="2847"/>
        <end position="3272"/>
    </location>
</feature>
<feature type="domain" description="PKS/mFAS DH" evidence="14">
    <location>
        <begin position="644"/>
        <end position="928"/>
    </location>
</feature>
<sequence>MKYTELNKSDILSKIKNETISVEEGVALLKQQNKKKVNIKNTDVAVVGISAVVPGAKDIDEFWSNLQNGVDSVKETPKNRWKLAKDTVKNSRPICKWSGVLEDYDKFDPLFFNISPMEAYTMDPQQRLFLEESWKAIEDAGVNPEKLSGVKVGVFAGVAQGDYSQNLRHNKQKLDALTLNGGQNSILSARISYYLNLTGPSIAIDTACSSSLVATDMAYRSIVNGECEMALAGGVNILSTADMNLMTSNSKMLSSDGKCKTFDNNADGFVLSEAAAVVVLMSLKKAVSENYSIYGVIKGSGVNQDGKTNGITAPSAKSQKRLELEVYTKYGINPDKISLVEAHGTGTKLGDPIEVSALTDSFRKYTNRTKYCAIGSSKTNIGHCLTVAGTIGLIKVLLCLKHKKLVPSLHFNKLNEHIHLEGSPFYVNTEYKNWITEDGGKRLATVSSFGLSGTNCHMVIEESPYESKCSNHQEYQLFTLSAKTKDSLKRMIQQLLEWLNGKERIESLNNISYTLNVGRAHFEYRVAVIANEKKQLIKQFSDLLTDEGKIDKSIEVDEELISVQLDIDNVLKKFHEKVKSTERKVCLEKIKELYLDGKNIPWENIYEGEDCMRISLPTYVFMKERYWIDEIDNVNYISESVSMHPLLTSNESTFQDTRFKLSLTGNETVLRDHRIQGERVFPGAAYIEMIRAAAELSEKRKVYGIKNIIWLNPIKVKKDLLDVWIDLSKKDEDVVFEISTQERENVKIIHATGKISYETDDSSEDVVIEDLDEIKKKCDEEIANMESYYRLFESTFVNYGKRFRTIRKLWRSDNEVLARLEIEKTYYQESEAYVLYPGLLDGAFQSTIALGSLIDKENGVCNIPFKIEDIYIHDKIEKECYAHVKFSRDSCKEFGVKKYDINILNKYGRTLVELRGILSRPIKKQNNDNGIQTEKQGSLVAYKNVWKESTYKEKAFKNKSIVVFDIDKNNYLKLKQNMHSSNSIYLVMPAKECHQVDEYVYEINPNSENDYNRLRDSLLKKNMKSIYIINLWYNKKEFNLFDKKIESCVLQMHYLTKAFMEYLISNKIAIVNMVQKRGNDSCAKWNAINGYGKSVKLELPNLVMKSVMVDENTDLIKAIKKEFSLYDSGSAMFDIQYTDNRRMMKVMQEIPVEKLRQYDSMVKANSVYVISGGAGGLGLLFAEYISSKEISTICLLGRSALSEEKKSRIRKIKAKGSNVQYIQVDITDRSKLRTELNKIRSAYGKINGIIHSAGVIRDALIIKKTKDMILSVIQPKIKGVINLDELTKEDNLEFFVCFSAIASVFGNVGQCDYSYANSFLDYFMEERKSLVNRGKRKGTSVSINWPLWETGGMKIDNDTKKRLLQHLGMLALDSSDGFQFFEYLLNTQGGQFMIMNGINEAIRNNVKVVNNENRTQDISNENEDIESDFYEFRNRVEKYFINIISKVIKVSAERIKPEVDFDKYGIDSLIIININEELEKVFGKLSSSLLFEYSNIRKLCAYFMEDYREKLVELIRMNKKNSQSDEQNSEPDIRISKGRIDSIEYQESVDHNDDIAIIGISGKYPMAENIEEFWENLKQGKDCIEEIPKERWDYRKYFNPDKNNKGTTYSKWGGFIKDVDKFDPLFFNISPKEAELMDPQERLFLETVWNCLEGSGYPKDRLAGKDVGVFVGVMYGGYQLYGIDECNKGNMIALNSSFASIANRISYYFDLHGTSLSIDTMCSSTLTALHLACEDIQKGKNHMALVGGVNLILHPNKYLLLSQGKFISIDGRCKTFGEGGDGYVPSEGVGVILLKLLSEAERDGDQIYAVIKGTALNHGGKTNGYTVPNPNAQAKVIEKALKKTGIDPRTISYVEAHGTGTSLGDPIEITGLTKAYQLFTDSKQYCSIGSVKSNIGHSESAAGIAALTKVIMQMKNKTLVPSIHSDIINSKIDFKNSPFYIQHTTEKWNRPKVMIDGEHVEIPRRAAISSFGAGGTNAHAILEEYTKKDTKRDEVISDDPVIIIISARNEQRLKLYVKSISDWLENKKNTKEDNKFFFAEFKETLLREFAELLGVEDKQIDCAEKIKGYGAGKVEINHFIEKLNKIYSINIDPEMCSVEDSIDSITDYLWENRKKDIVIQLNDANQISEDEYRCTLSNIAYTLAVGREEMEERIAFLAESISELKQKLDEYNNGTYSKEDIYHSNTKKKQPDTMIFDNKDSQEFLRTIVEEKNLSQIAKLWVQGAKFDWTKLFNEIQSRIINVPTHPFVNKRYWVGSYNHGEIAEKESKKVIPTQTTERVDTELSQVPSEWLDNIKERVRLWEKKSESYDGDEVCLNIIEDAIAVVTLTDRENTNTFSDKLVMSLVNKFNKINTNPNVKAVIVTGYDNVFCMGGTQKQLIDISNQKSKFTDTPFMFLGLLQCNVPVISAIQGHASGGGLLFGLYGDIVVMSKEGVYNAVFTKYGFTPGMGATFILKEKLGGNLATEMMYTARSFRGEELEERGASVIFRPQEEVLNSAIRIAKLIVDKPIHSLKILKKELATHIKEQLLKYIYKEEKMHDLTFNQPVVKERIMRYYKIGKTTENTKNKLTLKKMQGKTRQNNDVVVNQIMTVIQKILHLEEDSLDINMGFKDMGVDSISGLEIVREINKVFKLELDSIIIYDYPTIGELANYIAGLLDHEEIVIKDATQTQDKPKEKTHGVWKINKKGQQFVQKIQDRESIKQRIRSIVGKILNIPLDETIADSQFKELGVDSISGIEIIHDINRQFKIDLDTIIIYNYPTIEDLSEYIANNCNVLQLKTPVEKVKEEHNLVRTKMVLVKKESKKVVMEEKSPNKIGLKLKKKAIVQPEKKEGTDVKKTENNNSKERDGIAVIGMSGRFPGAKNLSEFWDNLCQGVCSISEIPKERWDNSKYYETDITVPNKTYCNRGGFLTGIDEFDPLFFNISPLEAEYMDPQQRIFLEESWKALENAGYAGDSLSNIKCGVFVGTTQGDYSKKMSEVNQNNTAEAFAGMSSSILAARISYFLNLKGPSISIDTACSSSLVAIHQACQSIINGESDMTLVGGIRIMLTPELFLQTSKMQMLSKSGVCRPFDRDADGTILSEGVGIIVLKSLQKAIEDGDYIYGVIKNSGINQDGKTNGITAPSAQSQTDLELEVYKKGNIDPKDITFIETHGTGTKLGDPIEVKALTESFRKYTLKRQFCAIGSVKSNIGHTTMCAGVASMIKMLLCLQHKKIVPTVNFEISNNLINFKDSPFYVADKLQDWKVSENEKRIGAVSAFGMSGTNCHIVVEEAPKQEY</sequence>
<dbReference type="Pfam" id="PF22336">
    <property type="entry name" value="RhiE-like_linker"/>
    <property type="match status" value="1"/>
</dbReference>
<keyword evidence="6" id="KW-0597">Phosphoprotein</keyword>
<dbReference type="Pfam" id="PF02801">
    <property type="entry name" value="Ketoacyl-synt_C"/>
    <property type="match status" value="3"/>
</dbReference>
<dbReference type="PROSITE" id="PS52004">
    <property type="entry name" value="KS3_2"/>
    <property type="match status" value="3"/>
</dbReference>
<dbReference type="PANTHER" id="PTHR43775">
    <property type="entry name" value="FATTY ACID SYNTHASE"/>
    <property type="match status" value="1"/>
</dbReference>
<feature type="domain" description="Carrier" evidence="12">
    <location>
        <begin position="1431"/>
        <end position="1507"/>
    </location>
</feature>
<dbReference type="PROSITE" id="PS52019">
    <property type="entry name" value="PKS_MFAS_DH"/>
    <property type="match status" value="1"/>
</dbReference>
<dbReference type="InterPro" id="IPR036291">
    <property type="entry name" value="NAD(P)-bd_dom_sf"/>
</dbReference>
<dbReference type="SMART" id="SM00826">
    <property type="entry name" value="PKS_DH"/>
    <property type="match status" value="1"/>
</dbReference>
<dbReference type="GO" id="GO:0003857">
    <property type="term" value="F:(3S)-3-hydroxyacyl-CoA dehydrogenase (NAD+) activity"/>
    <property type="evidence" value="ECO:0007669"/>
    <property type="project" value="UniProtKB-EC"/>
</dbReference>
<dbReference type="SUPFAM" id="SSF47336">
    <property type="entry name" value="ACP-like"/>
    <property type="match status" value="3"/>
</dbReference>
<protein>
    <submittedName>
        <fullName evidence="15">Polyketide synthase</fullName>
    </submittedName>
</protein>
<dbReference type="Pfam" id="PF00109">
    <property type="entry name" value="ketoacyl-synt"/>
    <property type="match status" value="3"/>
</dbReference>
<evidence type="ECO:0000256" key="8">
    <source>
        <dbReference type="ARBA" id="ARBA00022737"/>
    </source>
</evidence>
<dbReference type="InterPro" id="IPR049552">
    <property type="entry name" value="PKS_DH_N"/>
</dbReference>
<evidence type="ECO:0000256" key="11">
    <source>
        <dbReference type="SAM" id="Coils"/>
    </source>
</evidence>
<dbReference type="Pfam" id="PF16197">
    <property type="entry name" value="KAsynt_C_assoc"/>
    <property type="match status" value="1"/>
</dbReference>
<dbReference type="Pfam" id="PF08659">
    <property type="entry name" value="KR"/>
    <property type="match status" value="1"/>
</dbReference>
<evidence type="ECO:0000256" key="1">
    <source>
        <dbReference type="ARBA" id="ARBA00003299"/>
    </source>
</evidence>
<evidence type="ECO:0000256" key="10">
    <source>
        <dbReference type="PROSITE-ProRule" id="PRU01363"/>
    </source>
</evidence>
<dbReference type="InterPro" id="IPR050091">
    <property type="entry name" value="PKS_NRPS_Biosynth_Enz"/>
</dbReference>
<name>A0A4Y5R137_STRMG</name>
<dbReference type="InterPro" id="IPR018201">
    <property type="entry name" value="Ketoacyl_synth_AS"/>
</dbReference>
<dbReference type="CDD" id="cd00833">
    <property type="entry name" value="PKS"/>
    <property type="match status" value="3"/>
</dbReference>
<evidence type="ECO:0000256" key="3">
    <source>
        <dbReference type="ARBA" id="ARBA00004789"/>
    </source>
</evidence>
<comment type="function">
    <text evidence="1">Involved in some intermediate steps for the synthesis of the antibiotic polyketide bacillaene which is involved in secondary metabolism.</text>
</comment>
<dbReference type="InterPro" id="IPR049551">
    <property type="entry name" value="PKS_DH_C"/>
</dbReference>
<comment type="catalytic activity">
    <reaction evidence="9">
        <text>a (3S)-3-hydroxyacyl-CoA + NAD(+) = a 3-oxoacyl-CoA + NADH + H(+)</text>
        <dbReference type="Rhea" id="RHEA:22432"/>
        <dbReference type="ChEBI" id="CHEBI:15378"/>
        <dbReference type="ChEBI" id="CHEBI:57318"/>
        <dbReference type="ChEBI" id="CHEBI:57540"/>
        <dbReference type="ChEBI" id="CHEBI:57945"/>
        <dbReference type="ChEBI" id="CHEBI:90726"/>
        <dbReference type="EC" id="1.1.1.35"/>
    </reaction>
</comment>
<dbReference type="InterPro" id="IPR049490">
    <property type="entry name" value="C883_1060-like_KR_N"/>
</dbReference>
<dbReference type="Pfam" id="PF00378">
    <property type="entry name" value="ECH_1"/>
    <property type="match status" value="1"/>
</dbReference>
<accession>A0A4Y5R137</accession>
<dbReference type="Gene3D" id="3.30.70.3290">
    <property type="match status" value="1"/>
</dbReference>
<dbReference type="Pfam" id="PF22621">
    <property type="entry name" value="CurL-like_PKS_C"/>
    <property type="match status" value="1"/>
</dbReference>
<feature type="region of interest" description="N-terminal hotdog fold" evidence="10">
    <location>
        <begin position="644"/>
        <end position="762"/>
    </location>
</feature>
<feature type="domain" description="Carrier" evidence="12">
    <location>
        <begin position="2580"/>
        <end position="2657"/>
    </location>
</feature>
<comment type="pathway">
    <text evidence="3">Antibiotic biosynthesis; bacillaene biosynthesis.</text>
</comment>
<evidence type="ECO:0000259" key="12">
    <source>
        <dbReference type="PROSITE" id="PS50075"/>
    </source>
</evidence>
<keyword evidence="5" id="KW-0963">Cytoplasm</keyword>
<dbReference type="InterPro" id="IPR020806">
    <property type="entry name" value="PKS_PP-bd"/>
</dbReference>
<keyword evidence="8" id="KW-0677">Repeat</keyword>
<dbReference type="InterPro" id="IPR020807">
    <property type="entry name" value="PKS_DH"/>
</dbReference>
<dbReference type="SMART" id="SM01294">
    <property type="entry name" value="PKS_PP_betabranch"/>
    <property type="match status" value="2"/>
</dbReference>
<dbReference type="Gene3D" id="3.40.50.720">
    <property type="entry name" value="NAD(P)-binding Rossmann-like Domain"/>
    <property type="match status" value="1"/>
</dbReference>
<proteinExistence type="predicted"/>
<dbReference type="InterPro" id="IPR013968">
    <property type="entry name" value="PKS_KR"/>
</dbReference>
<keyword evidence="11" id="KW-0175">Coiled coil</keyword>
<dbReference type="Gene3D" id="3.40.47.10">
    <property type="match status" value="3"/>
</dbReference>
<dbReference type="GO" id="GO:0004315">
    <property type="term" value="F:3-oxoacyl-[acyl-carrier-protein] synthase activity"/>
    <property type="evidence" value="ECO:0007669"/>
    <property type="project" value="InterPro"/>
</dbReference>
<dbReference type="GO" id="GO:0004312">
    <property type="term" value="F:fatty acid synthase activity"/>
    <property type="evidence" value="ECO:0007669"/>
    <property type="project" value="TreeGrafter"/>
</dbReference>
<evidence type="ECO:0000256" key="9">
    <source>
        <dbReference type="ARBA" id="ARBA00049556"/>
    </source>
</evidence>
<dbReference type="SUPFAM" id="SSF52096">
    <property type="entry name" value="ClpP/crotonase"/>
    <property type="match status" value="1"/>
</dbReference>
<dbReference type="InterPro" id="IPR057326">
    <property type="entry name" value="KR_dom"/>
</dbReference>
<dbReference type="Gene3D" id="3.10.129.110">
    <property type="entry name" value="Polyketide synthase dehydratase"/>
    <property type="match status" value="1"/>
</dbReference>
<dbReference type="PROSITE" id="PS50075">
    <property type="entry name" value="CARRIER"/>
    <property type="match status" value="3"/>
</dbReference>
<dbReference type="PANTHER" id="PTHR43775:SF37">
    <property type="entry name" value="SI:DKEY-61P9.11"/>
    <property type="match status" value="1"/>
</dbReference>
<evidence type="ECO:0000259" key="14">
    <source>
        <dbReference type="PROSITE" id="PS52019"/>
    </source>
</evidence>
<dbReference type="SUPFAM" id="SSF53901">
    <property type="entry name" value="Thiolase-like"/>
    <property type="match status" value="3"/>
</dbReference>
<dbReference type="Gene3D" id="3.90.226.10">
    <property type="entry name" value="2-enoyl-CoA Hydratase, Chain A, domain 1"/>
    <property type="match status" value="1"/>
</dbReference>
<dbReference type="InterPro" id="IPR054514">
    <property type="entry name" value="RhiE-like_linker"/>
</dbReference>
<dbReference type="InterPro" id="IPR014031">
    <property type="entry name" value="Ketoacyl_synth_C"/>
</dbReference>
<dbReference type="InterPro" id="IPR009081">
    <property type="entry name" value="PP-bd_ACP"/>
</dbReference>
<evidence type="ECO:0000256" key="7">
    <source>
        <dbReference type="ARBA" id="ARBA00022679"/>
    </source>
</evidence>
<dbReference type="InterPro" id="IPR036736">
    <property type="entry name" value="ACP-like_sf"/>
</dbReference>
<dbReference type="SMART" id="SM00823">
    <property type="entry name" value="PKS_PP"/>
    <property type="match status" value="3"/>
</dbReference>
<dbReference type="GO" id="GO:0006633">
    <property type="term" value="P:fatty acid biosynthetic process"/>
    <property type="evidence" value="ECO:0007669"/>
    <property type="project" value="InterPro"/>
</dbReference>
<feature type="active site" description="Proton acceptor; for dehydratase activity" evidence="10">
    <location>
        <position position="673"/>
    </location>
</feature>
<dbReference type="NCBIfam" id="NF005496">
    <property type="entry name" value="PRK07110.1"/>
    <property type="match status" value="1"/>
</dbReference>
<dbReference type="GO" id="GO:0031177">
    <property type="term" value="F:phosphopantetheine binding"/>
    <property type="evidence" value="ECO:0007669"/>
    <property type="project" value="InterPro"/>
</dbReference>
<feature type="domain" description="Ketosynthase family 3 (KS3)" evidence="13">
    <location>
        <begin position="1552"/>
        <end position="1984"/>
    </location>
</feature>
<keyword evidence="4" id="KW-0596">Phosphopantetheine</keyword>
<dbReference type="UniPathway" id="UPA01003"/>
<dbReference type="SUPFAM" id="SSF51735">
    <property type="entry name" value="NAD(P)-binding Rossmann-fold domains"/>
    <property type="match status" value="1"/>
</dbReference>
<dbReference type="CDD" id="cd06558">
    <property type="entry name" value="crotonase-like"/>
    <property type="match status" value="1"/>
</dbReference>
<organism evidence="15">
    <name type="scientific">Streptococcus mutans</name>
    <dbReference type="NCBI Taxonomy" id="1309"/>
    <lineage>
        <taxon>Bacteria</taxon>
        <taxon>Bacillati</taxon>
        <taxon>Bacillota</taxon>
        <taxon>Bacilli</taxon>
        <taxon>Lactobacillales</taxon>
        <taxon>Streptococcaceae</taxon>
        <taxon>Streptococcus</taxon>
    </lineage>
</organism>
<keyword evidence="7" id="KW-0808">Transferase</keyword>
<feature type="region of interest" description="C-terminal hotdog fold" evidence="10">
    <location>
        <begin position="779"/>
        <end position="928"/>
    </location>
</feature>
<dbReference type="InterPro" id="IPR006162">
    <property type="entry name" value="Ppantetheine_attach_site"/>
</dbReference>
<dbReference type="Pfam" id="PF21394">
    <property type="entry name" value="Beta-ketacyl_N"/>
    <property type="match status" value="1"/>
</dbReference>
<feature type="coiled-coil region" evidence="11">
    <location>
        <begin position="2147"/>
        <end position="2174"/>
    </location>
</feature>
<dbReference type="SMART" id="SM00822">
    <property type="entry name" value="PKS_KR"/>
    <property type="match status" value="1"/>
</dbReference>
<dbReference type="Gene3D" id="1.10.1240.100">
    <property type="match status" value="1"/>
</dbReference>
<dbReference type="PROSITE" id="PS00012">
    <property type="entry name" value="PHOSPHOPANTETHEINE"/>
    <property type="match status" value="2"/>
</dbReference>
<dbReference type="InterPro" id="IPR032821">
    <property type="entry name" value="PKS_assoc"/>
</dbReference>
<evidence type="ECO:0000256" key="6">
    <source>
        <dbReference type="ARBA" id="ARBA00022553"/>
    </source>
</evidence>
<dbReference type="Pfam" id="PF00550">
    <property type="entry name" value="PP-binding"/>
    <property type="match status" value="3"/>
</dbReference>
<evidence type="ECO:0000256" key="2">
    <source>
        <dbReference type="ARBA" id="ARBA00004496"/>
    </source>
</evidence>
<dbReference type="InterPro" id="IPR014030">
    <property type="entry name" value="Ketoacyl_synth_N"/>
</dbReference>
<dbReference type="FunFam" id="3.40.47.10:FF:000019">
    <property type="entry name" value="Polyketide synthase type I"/>
    <property type="match status" value="3"/>
</dbReference>
<dbReference type="InterPro" id="IPR016039">
    <property type="entry name" value="Thiolase-like"/>
</dbReference>
<comment type="subcellular location">
    <subcellularLocation>
        <location evidence="2">Cytoplasm</location>
    </subcellularLocation>
</comment>
<dbReference type="InterPro" id="IPR042104">
    <property type="entry name" value="PKS_dehydratase_sf"/>
</dbReference>
<feature type="domain" description="Ketosynthase family 3 (KS3)" evidence="13">
    <location>
        <begin position="41"/>
        <end position="462"/>
    </location>
</feature>
<dbReference type="EMBL" id="MK144294">
    <property type="protein sequence ID" value="QCY50759.1"/>
    <property type="molecule type" value="Genomic_DNA"/>
</dbReference>
<evidence type="ECO:0000256" key="5">
    <source>
        <dbReference type="ARBA" id="ARBA00022490"/>
    </source>
</evidence>
<dbReference type="Pfam" id="PF14765">
    <property type="entry name" value="PS-DH"/>
    <property type="match status" value="1"/>
</dbReference>
<dbReference type="GO" id="GO:0005737">
    <property type="term" value="C:cytoplasm"/>
    <property type="evidence" value="ECO:0007669"/>
    <property type="project" value="UniProtKB-SubCell"/>
</dbReference>
<dbReference type="Gene3D" id="1.10.1200.10">
    <property type="entry name" value="ACP-like"/>
    <property type="match status" value="3"/>
</dbReference>
<reference evidence="15" key="1">
    <citation type="submission" date="2018-11" db="EMBL/GenBank/DDBJ databases">
        <authorList>
            <person name="Xie Z."/>
            <person name="Hao T."/>
            <person name="Chen Y."/>
        </authorList>
    </citation>
    <scope>NUCLEOTIDE SEQUENCE</scope>
    <source>
        <strain evidence="15">MT4653</strain>
    </source>
</reference>
<feature type="active site" description="Proton donor; for dehydratase activity" evidence="10">
    <location>
        <position position="841"/>
    </location>
</feature>
<dbReference type="Pfam" id="PF21089">
    <property type="entry name" value="PKS_DH_N"/>
    <property type="match status" value="1"/>
</dbReference>
<dbReference type="InterPro" id="IPR029045">
    <property type="entry name" value="ClpP/crotonase-like_dom_sf"/>
</dbReference>
<dbReference type="SMART" id="SM00825">
    <property type="entry name" value="PKS_KS"/>
    <property type="match status" value="3"/>
</dbReference>
<dbReference type="Gene3D" id="6.20.390.20">
    <property type="match status" value="1"/>
</dbReference>
<dbReference type="PROSITE" id="PS00606">
    <property type="entry name" value="KS3_1"/>
    <property type="match status" value="1"/>
</dbReference>
<dbReference type="InterPro" id="IPR001753">
    <property type="entry name" value="Enoyl-CoA_hydra/iso"/>
</dbReference>
<evidence type="ECO:0000259" key="13">
    <source>
        <dbReference type="PROSITE" id="PS52004"/>
    </source>
</evidence>
<evidence type="ECO:0000313" key="15">
    <source>
        <dbReference type="EMBL" id="QCY50759.1"/>
    </source>
</evidence>
<evidence type="ECO:0000256" key="4">
    <source>
        <dbReference type="ARBA" id="ARBA00022450"/>
    </source>
</evidence>
<dbReference type="InterPro" id="IPR049900">
    <property type="entry name" value="PKS_mFAS_DH"/>
</dbReference>
<feature type="domain" description="Carrier" evidence="12">
    <location>
        <begin position="2696"/>
        <end position="2773"/>
    </location>
</feature>